<organism evidence="1 2">
    <name type="scientific">Roseateles toxinivorans</name>
    <dbReference type="NCBI Taxonomy" id="270368"/>
    <lineage>
        <taxon>Bacteria</taxon>
        <taxon>Pseudomonadati</taxon>
        <taxon>Pseudomonadota</taxon>
        <taxon>Betaproteobacteria</taxon>
        <taxon>Burkholderiales</taxon>
        <taxon>Sphaerotilaceae</taxon>
        <taxon>Roseateles</taxon>
    </lineage>
</organism>
<protein>
    <submittedName>
        <fullName evidence="1">Uncharacterized protein</fullName>
    </submittedName>
</protein>
<gene>
    <name evidence="1" type="ORF">DES47_1011040</name>
</gene>
<keyword evidence="2" id="KW-1185">Reference proteome</keyword>
<evidence type="ECO:0000313" key="1">
    <source>
        <dbReference type="EMBL" id="TDP74970.1"/>
    </source>
</evidence>
<dbReference type="EMBL" id="SNXS01000001">
    <property type="protein sequence ID" value="TDP74970.1"/>
    <property type="molecule type" value="Genomic_DNA"/>
</dbReference>
<dbReference type="Pfam" id="PF20242">
    <property type="entry name" value="Emfourin"/>
    <property type="match status" value="1"/>
</dbReference>
<name>A0A4R6QTH7_9BURK</name>
<reference evidence="1 2" key="1">
    <citation type="submission" date="2019-03" db="EMBL/GenBank/DDBJ databases">
        <title>Genomic Encyclopedia of Type Strains, Phase IV (KMG-IV): sequencing the most valuable type-strain genomes for metagenomic binning, comparative biology and taxonomic classification.</title>
        <authorList>
            <person name="Goeker M."/>
        </authorList>
    </citation>
    <scope>NUCLEOTIDE SEQUENCE [LARGE SCALE GENOMIC DNA]</scope>
    <source>
        <strain evidence="1 2">DSM 16998</strain>
    </source>
</reference>
<dbReference type="InParanoid" id="A0A4R6QTH7"/>
<accession>A0A4R6QTH7</accession>
<sequence>MPGKRLDSDSVDWQQLRLTEQGGFAGLLRGAELRAADLDTRQAGRIAKLLGQAQGAARQAPDYPDGQTLSLEVQTAAGPWSAKFDCADLPEALDELKSLLTLKPMKPGS</sequence>
<comment type="caution">
    <text evidence="1">The sequence shown here is derived from an EMBL/GenBank/DDBJ whole genome shotgun (WGS) entry which is preliminary data.</text>
</comment>
<proteinExistence type="predicted"/>
<dbReference type="InterPro" id="IPR049457">
    <property type="entry name" value="Emfourin"/>
</dbReference>
<dbReference type="Proteomes" id="UP000295361">
    <property type="component" value="Unassembled WGS sequence"/>
</dbReference>
<dbReference type="AlphaFoldDB" id="A0A4R6QTH7"/>
<evidence type="ECO:0000313" key="2">
    <source>
        <dbReference type="Proteomes" id="UP000295361"/>
    </source>
</evidence>